<dbReference type="SUPFAM" id="SSF58104">
    <property type="entry name" value="Methyl-accepting chemotaxis protein (MCP) signaling domain"/>
    <property type="match status" value="1"/>
</dbReference>
<keyword evidence="2" id="KW-1003">Cell membrane</keyword>
<dbReference type="RefSeq" id="WP_345013322.1">
    <property type="nucleotide sequence ID" value="NZ_BAABFC010000014.1"/>
</dbReference>
<dbReference type="Gene3D" id="3.30.450.20">
    <property type="entry name" value="PAS domain"/>
    <property type="match status" value="2"/>
</dbReference>
<feature type="domain" description="Methyl-accepting transducer" evidence="11">
    <location>
        <begin position="348"/>
        <end position="584"/>
    </location>
</feature>
<dbReference type="PROSITE" id="PS50885">
    <property type="entry name" value="HAMP"/>
    <property type="match status" value="1"/>
</dbReference>
<dbReference type="CDD" id="cd18773">
    <property type="entry name" value="PDC1_HK_sensor"/>
    <property type="match status" value="1"/>
</dbReference>
<evidence type="ECO:0000256" key="9">
    <source>
        <dbReference type="PROSITE-ProRule" id="PRU00284"/>
    </source>
</evidence>
<dbReference type="Pfam" id="PF00672">
    <property type="entry name" value="HAMP"/>
    <property type="match status" value="1"/>
</dbReference>
<evidence type="ECO:0000259" key="11">
    <source>
        <dbReference type="PROSITE" id="PS50111"/>
    </source>
</evidence>
<dbReference type="InterPro" id="IPR003660">
    <property type="entry name" value="HAMP_dom"/>
</dbReference>
<feature type="domain" description="HAMP" evidence="12">
    <location>
        <begin position="289"/>
        <end position="343"/>
    </location>
</feature>
<evidence type="ECO:0000256" key="2">
    <source>
        <dbReference type="ARBA" id="ARBA00022475"/>
    </source>
</evidence>
<protein>
    <submittedName>
        <fullName evidence="13">Methyl-accepting chemotaxis protein</fullName>
    </submittedName>
</protein>
<gene>
    <name evidence="13" type="ORF">GCM10023095_23600</name>
</gene>
<proteinExistence type="inferred from homology"/>
<comment type="caution">
    <text evidence="13">The sequence shown here is derived from an EMBL/GenBank/DDBJ whole genome shotgun (WGS) entry which is preliminary data.</text>
</comment>
<evidence type="ECO:0000259" key="12">
    <source>
        <dbReference type="PROSITE" id="PS50885"/>
    </source>
</evidence>
<dbReference type="PROSITE" id="PS50111">
    <property type="entry name" value="CHEMOTAXIS_TRANSDUC_2"/>
    <property type="match status" value="1"/>
</dbReference>
<keyword evidence="6 10" id="KW-0472">Membrane</keyword>
<name>A0ABP8QCD5_9GAMM</name>
<evidence type="ECO:0000313" key="13">
    <source>
        <dbReference type="EMBL" id="GAA4501018.1"/>
    </source>
</evidence>
<keyword evidence="7 9" id="KW-0807">Transducer</keyword>
<dbReference type="SMART" id="SM00304">
    <property type="entry name" value="HAMP"/>
    <property type="match status" value="1"/>
</dbReference>
<evidence type="ECO:0000256" key="8">
    <source>
        <dbReference type="ARBA" id="ARBA00029447"/>
    </source>
</evidence>
<dbReference type="CDD" id="cd11386">
    <property type="entry name" value="MCP_signal"/>
    <property type="match status" value="1"/>
</dbReference>
<dbReference type="PANTHER" id="PTHR32089">
    <property type="entry name" value="METHYL-ACCEPTING CHEMOTAXIS PROTEIN MCPB"/>
    <property type="match status" value="1"/>
</dbReference>
<dbReference type="Pfam" id="PF00015">
    <property type="entry name" value="MCPsignal"/>
    <property type="match status" value="1"/>
</dbReference>
<dbReference type="PANTHER" id="PTHR32089:SF117">
    <property type="entry name" value="METHYL ACCEPTING SENSORY TRANSDUCER WITH CACHE_1 SMALL MOLECULE BINDING DOMAIN"/>
    <property type="match status" value="1"/>
</dbReference>
<reference evidence="14" key="1">
    <citation type="journal article" date="2019" name="Int. J. Syst. Evol. Microbiol.">
        <title>The Global Catalogue of Microorganisms (GCM) 10K type strain sequencing project: providing services to taxonomists for standard genome sequencing and annotation.</title>
        <authorList>
            <consortium name="The Broad Institute Genomics Platform"/>
            <consortium name="The Broad Institute Genome Sequencing Center for Infectious Disease"/>
            <person name="Wu L."/>
            <person name="Ma J."/>
        </authorList>
    </citation>
    <scope>NUCLEOTIDE SEQUENCE [LARGE SCALE GENOMIC DNA]</scope>
    <source>
        <strain evidence="14">JCM 32226</strain>
    </source>
</reference>
<keyword evidence="5 10" id="KW-1133">Transmembrane helix</keyword>
<organism evidence="13 14">
    <name type="scientific">Pseudaeromonas paramecii</name>
    <dbReference type="NCBI Taxonomy" id="2138166"/>
    <lineage>
        <taxon>Bacteria</taxon>
        <taxon>Pseudomonadati</taxon>
        <taxon>Pseudomonadota</taxon>
        <taxon>Gammaproteobacteria</taxon>
        <taxon>Aeromonadales</taxon>
        <taxon>Aeromonadaceae</taxon>
        <taxon>Pseudaeromonas</taxon>
    </lineage>
</organism>
<evidence type="ECO:0000256" key="7">
    <source>
        <dbReference type="ARBA" id="ARBA00023224"/>
    </source>
</evidence>
<dbReference type="EMBL" id="BAABFC010000014">
    <property type="protein sequence ID" value="GAA4501018.1"/>
    <property type="molecule type" value="Genomic_DNA"/>
</dbReference>
<dbReference type="Gene3D" id="1.10.287.950">
    <property type="entry name" value="Methyl-accepting chemotaxis protein"/>
    <property type="match status" value="1"/>
</dbReference>
<comment type="subcellular location">
    <subcellularLocation>
        <location evidence="1">Cell membrane</location>
        <topology evidence="1">Multi-pass membrane protein</topology>
    </subcellularLocation>
</comment>
<dbReference type="InterPro" id="IPR033479">
    <property type="entry name" value="dCache_1"/>
</dbReference>
<evidence type="ECO:0000256" key="1">
    <source>
        <dbReference type="ARBA" id="ARBA00004651"/>
    </source>
</evidence>
<evidence type="ECO:0000256" key="4">
    <source>
        <dbReference type="ARBA" id="ARBA00022692"/>
    </source>
</evidence>
<comment type="similarity">
    <text evidence="8">Belongs to the methyl-accepting chemotaxis (MCP) protein family.</text>
</comment>
<dbReference type="Pfam" id="PF02743">
    <property type="entry name" value="dCache_1"/>
    <property type="match status" value="1"/>
</dbReference>
<dbReference type="CDD" id="cd06225">
    <property type="entry name" value="HAMP"/>
    <property type="match status" value="1"/>
</dbReference>
<evidence type="ECO:0000313" key="14">
    <source>
        <dbReference type="Proteomes" id="UP001501321"/>
    </source>
</evidence>
<feature type="transmembrane region" description="Helical" evidence="10">
    <location>
        <begin position="270"/>
        <end position="293"/>
    </location>
</feature>
<evidence type="ECO:0000256" key="10">
    <source>
        <dbReference type="SAM" id="Phobius"/>
    </source>
</evidence>
<dbReference type="SMART" id="SM00283">
    <property type="entry name" value="MA"/>
    <property type="match status" value="1"/>
</dbReference>
<keyword evidence="4 10" id="KW-0812">Transmembrane</keyword>
<sequence length="620" mass="66022">MFSLNLKRKLLLSVGLALLCVTLLLSALAYRALHAQVIDGNYAHIDRLAERSAASIGDWLSAKRAAVHALATQGKARDTASLYLVRLAGDFESLYFGDAQGDMLDDEQQEPTDYSDYDPRAEAWYQTALGQSGVQLTAPYLDDTYSPPAVVLSLVEQTAGGVLGGDITTARLQQILAEMSLPADGVSLVVDGQGKIVAYRDQELVLQPLARLLDGVNLQASSSEPQAVTLAGRDKLLWRKPIPKTSWQLLSLVDKATLLAPLNQQLLQQVIITAVVLLVSLLAIGALIGALIAPLRRVSSALAHIASGDGDLTQRILITNQDEVGELAGSFNQFIDSLHGLIRQIRDEAGRLEASARQGLGQAQRSRQEVNRQEQEIAMVATAVTEMTSATAEIAQHAELTASEAQGCSQSVVEGGALVDKTRHSITELADEVAQATGVIDELDLHAQAISGVLTTITGIAEQTNLLALNAAIEAARAGEHGRGFAVVADEVRVLSRRTQSATTEIQGTITTLQQSTRNAVAMMQRSREQAGLSVQDADAASAALAGITRAIAVITDMATQIATAAEEQHKVTDEVTRNIHAIKALADELIGQSDEGQALSQAQLQQAEALNGQVSRFRL</sequence>
<accession>A0ABP8QCD5</accession>
<keyword evidence="14" id="KW-1185">Reference proteome</keyword>
<keyword evidence="3" id="KW-0145">Chemotaxis</keyword>
<dbReference type="Proteomes" id="UP001501321">
    <property type="component" value="Unassembled WGS sequence"/>
</dbReference>
<dbReference type="InterPro" id="IPR004089">
    <property type="entry name" value="MCPsignal_dom"/>
</dbReference>
<evidence type="ECO:0000256" key="5">
    <source>
        <dbReference type="ARBA" id="ARBA00022989"/>
    </source>
</evidence>
<evidence type="ECO:0000256" key="6">
    <source>
        <dbReference type="ARBA" id="ARBA00023136"/>
    </source>
</evidence>
<evidence type="ECO:0000256" key="3">
    <source>
        <dbReference type="ARBA" id="ARBA00022500"/>
    </source>
</evidence>